<reference evidence="2" key="1">
    <citation type="submission" date="2021-06" db="EMBL/GenBank/DDBJ databases">
        <authorList>
            <person name="Kallberg Y."/>
            <person name="Tangrot J."/>
            <person name="Rosling A."/>
        </authorList>
    </citation>
    <scope>NUCLEOTIDE SEQUENCE</scope>
    <source>
        <strain evidence="2">BR232B</strain>
    </source>
</reference>
<accession>A0A9N9F560</accession>
<feature type="non-terminal residue" evidence="2">
    <location>
        <position position="1"/>
    </location>
</feature>
<keyword evidence="1" id="KW-1133">Transmembrane helix</keyword>
<evidence type="ECO:0000256" key="1">
    <source>
        <dbReference type="SAM" id="Phobius"/>
    </source>
</evidence>
<evidence type="ECO:0000313" key="2">
    <source>
        <dbReference type="EMBL" id="CAG8511333.1"/>
    </source>
</evidence>
<dbReference type="AlphaFoldDB" id="A0A9N9F560"/>
<name>A0A9N9F560_9GLOM</name>
<organism evidence="2 3">
    <name type="scientific">Paraglomus brasilianum</name>
    <dbReference type="NCBI Taxonomy" id="144538"/>
    <lineage>
        <taxon>Eukaryota</taxon>
        <taxon>Fungi</taxon>
        <taxon>Fungi incertae sedis</taxon>
        <taxon>Mucoromycota</taxon>
        <taxon>Glomeromycotina</taxon>
        <taxon>Glomeromycetes</taxon>
        <taxon>Paraglomerales</taxon>
        <taxon>Paraglomeraceae</taxon>
        <taxon>Paraglomus</taxon>
    </lineage>
</organism>
<evidence type="ECO:0000313" key="3">
    <source>
        <dbReference type="Proteomes" id="UP000789739"/>
    </source>
</evidence>
<sequence>MSPRRIRYSLWYAFKDNRGVSQRIRVEELSDDEPSVCDIQDEIVRKEKLSCAVSTIILEVKAPEGDQYNLLNDALFHEHEENFITFQCHCEAQKDTISVGHIGKGHEGFKQFFIAEFFNEDTKAEAMELASKRTSIFVDMKKAIITDDLDLQRMLKVMVTAGTLSFNVSLETLSKAFTDFKFQEVCHLFGIFEDENPSLSAFPVFNCDTRTIDWDQVAKQHLVHLINDLKVYNIVNLVFLMSFLVAAVCYFKEDIILRPQKKLCGRHGHGPVDFALESHHQLGHKHKWNEVDEDTASLEETYGIVTDAEKWYFLHCKVSDNKGAEFGLSKPPITVDWFGTVEKYRANVKMVLEHILWLLCKMEEAEADTGI</sequence>
<protein>
    <submittedName>
        <fullName evidence="2">10985_t:CDS:1</fullName>
    </submittedName>
</protein>
<dbReference type="EMBL" id="CAJVPI010000271">
    <property type="protein sequence ID" value="CAG8511333.1"/>
    <property type="molecule type" value="Genomic_DNA"/>
</dbReference>
<keyword evidence="3" id="KW-1185">Reference proteome</keyword>
<dbReference type="OrthoDB" id="2414517at2759"/>
<dbReference type="Proteomes" id="UP000789739">
    <property type="component" value="Unassembled WGS sequence"/>
</dbReference>
<keyword evidence="1" id="KW-0472">Membrane</keyword>
<feature type="non-terminal residue" evidence="2">
    <location>
        <position position="371"/>
    </location>
</feature>
<comment type="caution">
    <text evidence="2">The sequence shown here is derived from an EMBL/GenBank/DDBJ whole genome shotgun (WGS) entry which is preliminary data.</text>
</comment>
<proteinExistence type="predicted"/>
<keyword evidence="1" id="KW-0812">Transmembrane</keyword>
<gene>
    <name evidence="2" type="ORF">PBRASI_LOCUS3128</name>
</gene>
<feature type="transmembrane region" description="Helical" evidence="1">
    <location>
        <begin position="231"/>
        <end position="251"/>
    </location>
</feature>